<comment type="subcellular location">
    <subcellularLocation>
        <location evidence="1">Secreted</location>
    </subcellularLocation>
</comment>
<feature type="chain" id="PRO_5036500527" description="C1q domain-containing protein" evidence="4">
    <location>
        <begin position="22"/>
        <end position="192"/>
    </location>
</feature>
<dbReference type="InterPro" id="IPR050822">
    <property type="entry name" value="Cerebellin_Synaptic_Org"/>
</dbReference>
<dbReference type="PANTHER" id="PTHR22923">
    <property type="entry name" value="CEREBELLIN-RELATED"/>
    <property type="match status" value="1"/>
</dbReference>
<evidence type="ECO:0000313" key="6">
    <source>
        <dbReference type="EnsemblMetazoa" id="G24150.1:cds"/>
    </source>
</evidence>
<dbReference type="Pfam" id="PF00386">
    <property type="entry name" value="C1q"/>
    <property type="match status" value="1"/>
</dbReference>
<dbReference type="Proteomes" id="UP000005408">
    <property type="component" value="Unassembled WGS sequence"/>
</dbReference>
<feature type="domain" description="C1q" evidence="5">
    <location>
        <begin position="59"/>
        <end position="192"/>
    </location>
</feature>
<keyword evidence="2" id="KW-0964">Secreted</keyword>
<dbReference type="PRINTS" id="PR00007">
    <property type="entry name" value="COMPLEMNTC1Q"/>
</dbReference>
<dbReference type="AlphaFoldDB" id="A0A8W8KLP4"/>
<proteinExistence type="predicted"/>
<dbReference type="InterPro" id="IPR008983">
    <property type="entry name" value="Tumour_necrosis_fac-like_dom"/>
</dbReference>
<evidence type="ECO:0000256" key="4">
    <source>
        <dbReference type="SAM" id="SignalP"/>
    </source>
</evidence>
<evidence type="ECO:0000259" key="5">
    <source>
        <dbReference type="PROSITE" id="PS50871"/>
    </source>
</evidence>
<feature type="signal peptide" evidence="4">
    <location>
        <begin position="1"/>
        <end position="21"/>
    </location>
</feature>
<evidence type="ECO:0000313" key="7">
    <source>
        <dbReference type="Proteomes" id="UP000005408"/>
    </source>
</evidence>
<dbReference type="SUPFAM" id="SSF49842">
    <property type="entry name" value="TNF-like"/>
    <property type="match status" value="1"/>
</dbReference>
<accession>A0A8W8KLP4</accession>
<protein>
    <recommendedName>
        <fullName evidence="5">C1q domain-containing protein</fullName>
    </recommendedName>
</protein>
<dbReference type="SMART" id="SM00110">
    <property type="entry name" value="C1Q"/>
    <property type="match status" value="1"/>
</dbReference>
<dbReference type="Gene3D" id="2.60.120.40">
    <property type="match status" value="1"/>
</dbReference>
<dbReference type="EnsemblMetazoa" id="G24150.1">
    <property type="protein sequence ID" value="G24150.1:cds"/>
    <property type="gene ID" value="G24150"/>
</dbReference>
<reference evidence="6" key="1">
    <citation type="submission" date="2022-08" db="UniProtKB">
        <authorList>
            <consortium name="EnsemblMetazoa"/>
        </authorList>
    </citation>
    <scope>IDENTIFICATION</scope>
    <source>
        <strain evidence="6">05x7-T-G4-1.051#20</strain>
    </source>
</reference>
<keyword evidence="7" id="KW-1185">Reference proteome</keyword>
<evidence type="ECO:0000256" key="2">
    <source>
        <dbReference type="ARBA" id="ARBA00022525"/>
    </source>
</evidence>
<evidence type="ECO:0000256" key="3">
    <source>
        <dbReference type="ARBA" id="ARBA00022729"/>
    </source>
</evidence>
<organism evidence="6 7">
    <name type="scientific">Magallana gigas</name>
    <name type="common">Pacific oyster</name>
    <name type="synonym">Crassostrea gigas</name>
    <dbReference type="NCBI Taxonomy" id="29159"/>
    <lineage>
        <taxon>Eukaryota</taxon>
        <taxon>Metazoa</taxon>
        <taxon>Spiralia</taxon>
        <taxon>Lophotrochozoa</taxon>
        <taxon>Mollusca</taxon>
        <taxon>Bivalvia</taxon>
        <taxon>Autobranchia</taxon>
        <taxon>Pteriomorphia</taxon>
        <taxon>Ostreida</taxon>
        <taxon>Ostreoidea</taxon>
        <taxon>Ostreidae</taxon>
        <taxon>Magallana</taxon>
    </lineage>
</organism>
<evidence type="ECO:0000256" key="1">
    <source>
        <dbReference type="ARBA" id="ARBA00004613"/>
    </source>
</evidence>
<keyword evidence="3 4" id="KW-0732">Signal</keyword>
<dbReference type="PROSITE" id="PS50871">
    <property type="entry name" value="C1Q"/>
    <property type="match status" value="1"/>
</dbReference>
<name>A0A8W8KLP4_MAGGI</name>
<dbReference type="GO" id="GO:0005576">
    <property type="term" value="C:extracellular region"/>
    <property type="evidence" value="ECO:0007669"/>
    <property type="project" value="UniProtKB-SubCell"/>
</dbReference>
<sequence length="192" mass="21034">MLVATFSFKLWLFLGLTTVLGDCDNAVTMVRNLLDSLEKNPKTLDSCRKSRVFSSFCSASKTPVVFHAEMSSHKTFEKGSIWIYDKVVVNEGNAYNPITGKFTAPTNGVYQFNWYTLSDFTVTSNAGLFVNGKRKACQASTNSAGRSHKWVTSGSGMALPLKKGDEVYIGSVYGGIAKLRSHFTAFGGVRIN</sequence>
<dbReference type="InterPro" id="IPR001073">
    <property type="entry name" value="C1q_dom"/>
</dbReference>
<dbReference type="PANTHER" id="PTHR22923:SF64">
    <property type="entry name" value="C1Q-RELATED FACTOR"/>
    <property type="match status" value="1"/>
</dbReference>